<dbReference type="InterPro" id="IPR036388">
    <property type="entry name" value="WH-like_DNA-bd_sf"/>
</dbReference>
<dbReference type="InterPro" id="IPR014284">
    <property type="entry name" value="RNA_pol_sigma-70_dom"/>
</dbReference>
<keyword evidence="2" id="KW-0805">Transcription regulation</keyword>
<dbReference type="InterPro" id="IPR013249">
    <property type="entry name" value="RNA_pol_sigma70_r4_t2"/>
</dbReference>
<dbReference type="SUPFAM" id="SSF88946">
    <property type="entry name" value="Sigma2 domain of RNA polymerase sigma factors"/>
    <property type="match status" value="1"/>
</dbReference>
<evidence type="ECO:0000313" key="7">
    <source>
        <dbReference type="EMBL" id="MBC2398030.1"/>
    </source>
</evidence>
<comment type="similarity">
    <text evidence="1">Belongs to the sigma-70 factor family. ECF subfamily.</text>
</comment>
<dbReference type="AlphaFoldDB" id="A0A923ECL6"/>
<dbReference type="RefSeq" id="WP_173680454.1">
    <property type="nucleotide sequence ID" value="NZ_JAAZWO010000009.1"/>
</dbReference>
<gene>
    <name evidence="7" type="ORF">HGG79_09615</name>
</gene>
<dbReference type="NCBIfam" id="TIGR02937">
    <property type="entry name" value="sigma70-ECF"/>
    <property type="match status" value="1"/>
</dbReference>
<dbReference type="InterPro" id="IPR039425">
    <property type="entry name" value="RNA_pol_sigma-70-like"/>
</dbReference>
<dbReference type="Proteomes" id="UP000563151">
    <property type="component" value="Unassembled WGS sequence"/>
</dbReference>
<dbReference type="SUPFAM" id="SSF88659">
    <property type="entry name" value="Sigma3 and sigma4 domains of RNA polymerase sigma factors"/>
    <property type="match status" value="1"/>
</dbReference>
<dbReference type="Pfam" id="PF08281">
    <property type="entry name" value="Sigma70_r4_2"/>
    <property type="match status" value="1"/>
</dbReference>
<organism evidence="7 8">
    <name type="scientific">Clostridium tetanomorphum</name>
    <dbReference type="NCBI Taxonomy" id="1553"/>
    <lineage>
        <taxon>Bacteria</taxon>
        <taxon>Bacillati</taxon>
        <taxon>Bacillota</taxon>
        <taxon>Clostridia</taxon>
        <taxon>Eubacteriales</taxon>
        <taxon>Clostridiaceae</taxon>
        <taxon>Clostridium</taxon>
    </lineage>
</organism>
<evidence type="ECO:0000259" key="6">
    <source>
        <dbReference type="Pfam" id="PF08281"/>
    </source>
</evidence>
<evidence type="ECO:0000256" key="3">
    <source>
        <dbReference type="ARBA" id="ARBA00023082"/>
    </source>
</evidence>
<evidence type="ECO:0000259" key="5">
    <source>
        <dbReference type="Pfam" id="PF04542"/>
    </source>
</evidence>
<keyword evidence="8" id="KW-1185">Reference proteome</keyword>
<dbReference type="InterPro" id="IPR013325">
    <property type="entry name" value="RNA_pol_sigma_r2"/>
</dbReference>
<evidence type="ECO:0000256" key="2">
    <source>
        <dbReference type="ARBA" id="ARBA00023015"/>
    </source>
</evidence>
<feature type="domain" description="RNA polymerase sigma factor 70 region 4 type 2" evidence="6">
    <location>
        <begin position="109"/>
        <end position="160"/>
    </location>
</feature>
<dbReference type="GO" id="GO:0003677">
    <property type="term" value="F:DNA binding"/>
    <property type="evidence" value="ECO:0007669"/>
    <property type="project" value="InterPro"/>
</dbReference>
<dbReference type="Pfam" id="PF04542">
    <property type="entry name" value="Sigma70_r2"/>
    <property type="match status" value="1"/>
</dbReference>
<dbReference type="Gene3D" id="1.10.10.10">
    <property type="entry name" value="Winged helix-like DNA-binding domain superfamily/Winged helix DNA-binding domain"/>
    <property type="match status" value="1"/>
</dbReference>
<evidence type="ECO:0000256" key="1">
    <source>
        <dbReference type="ARBA" id="ARBA00010641"/>
    </source>
</evidence>
<dbReference type="GO" id="GO:0006352">
    <property type="term" value="P:DNA-templated transcription initiation"/>
    <property type="evidence" value="ECO:0007669"/>
    <property type="project" value="InterPro"/>
</dbReference>
<accession>A0A923ECL6</accession>
<dbReference type="PANTHER" id="PTHR43133">
    <property type="entry name" value="RNA POLYMERASE ECF-TYPE SIGMA FACTO"/>
    <property type="match status" value="1"/>
</dbReference>
<proteinExistence type="inferred from homology"/>
<dbReference type="PANTHER" id="PTHR43133:SF51">
    <property type="entry name" value="RNA POLYMERASE SIGMA FACTOR"/>
    <property type="match status" value="1"/>
</dbReference>
<dbReference type="GO" id="GO:0016987">
    <property type="term" value="F:sigma factor activity"/>
    <property type="evidence" value="ECO:0007669"/>
    <property type="project" value="UniProtKB-KW"/>
</dbReference>
<dbReference type="InterPro" id="IPR013324">
    <property type="entry name" value="RNA_pol_sigma_r3/r4-like"/>
</dbReference>
<reference evidence="7 8" key="1">
    <citation type="submission" date="2020-04" db="EMBL/GenBank/DDBJ databases">
        <title>Genomic insights into acetone-butanol-ethanol (ABE) fermentation by sequencing solventogenic clostridia strains.</title>
        <authorList>
            <person name="Brown S."/>
        </authorList>
    </citation>
    <scope>NUCLEOTIDE SEQUENCE [LARGE SCALE GENOMIC DNA]</scope>
    <source>
        <strain evidence="7 8">DJ011</strain>
    </source>
</reference>
<name>A0A923ECL6_CLOTT</name>
<comment type="caution">
    <text evidence="7">The sequence shown here is derived from an EMBL/GenBank/DDBJ whole genome shotgun (WGS) entry which is preliminary data.</text>
</comment>
<dbReference type="CDD" id="cd06171">
    <property type="entry name" value="Sigma70_r4"/>
    <property type="match status" value="1"/>
</dbReference>
<keyword evidence="4" id="KW-0804">Transcription</keyword>
<dbReference type="Gene3D" id="1.10.1740.10">
    <property type="match status" value="1"/>
</dbReference>
<protein>
    <submittedName>
        <fullName evidence="7">Sigma-70 family RNA polymerase sigma factor</fullName>
    </submittedName>
</protein>
<dbReference type="EMBL" id="JAAZWO010000009">
    <property type="protein sequence ID" value="MBC2398030.1"/>
    <property type="molecule type" value="Genomic_DNA"/>
</dbReference>
<keyword evidence="3" id="KW-0731">Sigma factor</keyword>
<feature type="domain" description="RNA polymerase sigma-70 region 2" evidence="5">
    <location>
        <begin position="21"/>
        <end position="85"/>
    </location>
</feature>
<evidence type="ECO:0000256" key="4">
    <source>
        <dbReference type="ARBA" id="ARBA00023163"/>
    </source>
</evidence>
<evidence type="ECO:0000313" key="8">
    <source>
        <dbReference type="Proteomes" id="UP000563151"/>
    </source>
</evidence>
<sequence length="179" mass="21015">MELLEEVKLAQKGNKDSFIKLIRNYEKYFYSVSKSILDNDEDCADAIQETILNCYKNIGNLKHPEYFKAWFAKSLINNCYKILKVNKKVVPLNESIEQCSNCKDYELIELKEVLNCLDKDLRYLIHLYYFDDVSVKTISKILQIPEGTVKSRLSRGRLKIFNSLKIDKEDCYYEGRING</sequence>
<dbReference type="InterPro" id="IPR007627">
    <property type="entry name" value="RNA_pol_sigma70_r2"/>
</dbReference>